<protein>
    <submittedName>
        <fullName evidence="1">Uncharacterized protein</fullName>
    </submittedName>
</protein>
<name>I4F0C5_MODI5</name>
<gene>
    <name evidence="1" type="ordered locus">MODMU_3678</name>
</gene>
<dbReference type="Proteomes" id="UP000006461">
    <property type="component" value="Chromosome"/>
</dbReference>
<dbReference type="OrthoDB" id="3432435at2"/>
<proteinExistence type="predicted"/>
<evidence type="ECO:0000313" key="2">
    <source>
        <dbReference type="Proteomes" id="UP000006461"/>
    </source>
</evidence>
<dbReference type="OMA" id="MTAHMLR"/>
<organism evidence="1 2">
    <name type="scientific">Modestobacter italicus (strain DSM 44449 / CECT 9708 / BC 501)</name>
    <dbReference type="NCBI Taxonomy" id="2732864"/>
    <lineage>
        <taxon>Bacteria</taxon>
        <taxon>Bacillati</taxon>
        <taxon>Actinomycetota</taxon>
        <taxon>Actinomycetes</taxon>
        <taxon>Geodermatophilales</taxon>
        <taxon>Geodermatophilaceae</taxon>
        <taxon>Modestobacter</taxon>
    </lineage>
</organism>
<dbReference type="KEGG" id="mmar:MODMU_3678"/>
<reference evidence="1 2" key="1">
    <citation type="journal article" date="2012" name="J. Bacteriol.">
        <title>Genome Sequence of Radiation-Resistant Modestobacter marinus Strain BC501, a Representative Actinobacterium That Thrives on Calcareous Stone Surfaces.</title>
        <authorList>
            <person name="Normand P."/>
            <person name="Gury J."/>
            <person name="Pujic P."/>
            <person name="Chouaia B."/>
            <person name="Crotti E."/>
            <person name="Brusetti L."/>
            <person name="Daffonchio D."/>
            <person name="Vacherie B."/>
            <person name="Barbe V."/>
            <person name="Medigue C."/>
            <person name="Calteau A."/>
            <person name="Ghodhbane-Gtari F."/>
            <person name="Essoussi I."/>
            <person name="Nouioui I."/>
            <person name="Abbassi-Ghozzi I."/>
            <person name="Gtari M."/>
        </authorList>
    </citation>
    <scope>NUCLEOTIDE SEQUENCE [LARGE SCALE GENOMIC DNA]</scope>
    <source>
        <strain evidence="2">BC 501</strain>
    </source>
</reference>
<dbReference type="EMBL" id="FO203431">
    <property type="protein sequence ID" value="CCH89088.1"/>
    <property type="molecule type" value="Genomic_DNA"/>
</dbReference>
<dbReference type="AlphaFoldDB" id="I4F0C5"/>
<keyword evidence="2" id="KW-1185">Reference proteome</keyword>
<accession>I4F0C5</accession>
<evidence type="ECO:0000313" key="1">
    <source>
        <dbReference type="EMBL" id="CCH89088.1"/>
    </source>
</evidence>
<sequence>MSRKTRGSSRIRTCSDRAVIARIASAERWARTGDRSAATRPARQGLRARFEREADPDGVLDEAERARRADALMTAHMLRLARASARARRGGAA</sequence>
<dbReference type="HOGENOM" id="CLU_180121_0_0_11"/>